<sequence>MKKIMVLVLGLLFFSIVVELISPIITVRAETTGTKLVDHSFLQLEYSYKKEGDKNQWRIMFKRQAKNEAFRQQLKFKITDEKEQVIDYPEIDHMIEEDGWFLEKDFSVEKDEQLIVESDSSVDKLYLSVQMDQQKLSSDTASAEEEIQKDILEQEKPFVLESKTSDEKQSEHAVSENLKLKEVLPTANSEAFIGPKQSTKNVDSNETSSALRQMYNPLYKNKETQYTTDGTVTYPTMAWQPEGQTNVINHQGGFEKESGWDNVTSWNVANDEHKQSYIKYGEDQSNPNIHLRKYAQQTDKEDEFKVKLNVRGSVTYKPGVDIVFLWDNTGSMAGDRKTKSISAVDQIITDLEKIANPSSNAIRVGGHIFASYEKGIETPSVWTRERTHHKLSSAPTDWKKIKTSYENILPAGMTFTQRGLKEAEDIFDDSTTDLGEERQKLLFILTDGAPNLSWEPLTAVGNSEFYYNPVLVTSFDTGEKPDYLPGRTLGAIGTMTKFDTRIVVDKQTLTSHLTITNSTAYRLKNRGIEIHSLGVQVGALTGDHPQSDLIKGLYRMSSKKANATGDTQSDYFFNHVQNLNELTNYFKEWYKTITRTVDKGEVIDPLGDMVELVTDAGKTPKVRQIDNGAPKIENDDLPVISIADDRRQIKVNNINLTEEQEIELEYTVRLKTTDASFVSNYWYPANKTTTLRPTPERTNDIVKFGVPSVKISKPDFVIPVEKIWSDTYREETDYWGLRADDITVTLQKAEGATWQDIESKVLNPGNNWRDTFSPVEGGEKNTYRVIESKRTKGYKEPSLNQSSFTSETMINGGIKITNELLREDYQFWKFMEDGTTTFDNDLPKFQVERSDGKILAQDVTPDDTGKVTIKDFPIGDYIVKETYVPVGYQKMDDFEIKVTEGNPPTTLVFKVKDKAEEYHALNQLKDFSLKIEKVDPDEKLLSGAIFKLIGPNNYEKTITSGPIFDFTNLRPGSYTLIEVDNPNGYERIQDPINFEIKVDGTVAISNHPNVSGSGGINGGSNTISLKVTNKKVKEGVLPSTGGVGIHSLFLIAGILVIAGIVVSVVYLYRDKYVS</sequence>
<dbReference type="Gene3D" id="2.60.40.1140">
    <property type="entry name" value="Collagen-binding surface protein Cna, B-type domain"/>
    <property type="match status" value="1"/>
</dbReference>
<dbReference type="PROSITE" id="PS50234">
    <property type="entry name" value="VWFA"/>
    <property type="match status" value="1"/>
</dbReference>
<dbReference type="InterPro" id="IPR049319">
    <property type="entry name" value="GBS104-like_Ig"/>
</dbReference>
<comment type="caution">
    <text evidence="6">The sequence shown here is derived from an EMBL/GenBank/DDBJ whole genome shotgun (WGS) entry which is preliminary data.</text>
</comment>
<dbReference type="EMBL" id="AJAK01000015">
    <property type="protein sequence ID" value="EOH77533.1"/>
    <property type="molecule type" value="Genomic_DNA"/>
</dbReference>
<dbReference type="Pfam" id="PF21426">
    <property type="entry name" value="GBS104-like_Ig"/>
    <property type="match status" value="1"/>
</dbReference>
<comment type="similarity">
    <text evidence="1">Belongs to the serine-aspartate repeat-containing protein (SDr) family.</text>
</comment>
<dbReference type="AlphaFoldDB" id="R2P2U5"/>
<dbReference type="Gene3D" id="2.60.40.2110">
    <property type="match status" value="1"/>
</dbReference>
<keyword evidence="2" id="KW-0964">Secreted</keyword>
<evidence type="ECO:0000313" key="9">
    <source>
        <dbReference type="Proteomes" id="UP000014148"/>
    </source>
</evidence>
<dbReference type="eggNOG" id="COG4932">
    <property type="taxonomic scope" value="Bacteria"/>
</dbReference>
<keyword evidence="4" id="KW-1133">Transmembrane helix</keyword>
<dbReference type="EMBL" id="ASWA01000004">
    <property type="protein sequence ID" value="EOT64053.1"/>
    <property type="molecule type" value="Genomic_DNA"/>
</dbReference>
<dbReference type="Proteomes" id="UP000013783">
    <property type="component" value="Unassembled WGS sequence"/>
</dbReference>
<evidence type="ECO:0000256" key="1">
    <source>
        <dbReference type="ARBA" id="ARBA00007257"/>
    </source>
</evidence>
<evidence type="ECO:0000256" key="2">
    <source>
        <dbReference type="ARBA" id="ARBA00022525"/>
    </source>
</evidence>
<organism evidence="6 8">
    <name type="scientific">Enterococcus malodoratus ATCC 43197</name>
    <dbReference type="NCBI Taxonomy" id="1158601"/>
    <lineage>
        <taxon>Bacteria</taxon>
        <taxon>Bacillati</taxon>
        <taxon>Bacillota</taxon>
        <taxon>Bacilli</taxon>
        <taxon>Lactobacillales</taxon>
        <taxon>Enterococcaceae</taxon>
        <taxon>Enterococcus</taxon>
    </lineage>
</organism>
<accession>R2P2U5</accession>
<evidence type="ECO:0000313" key="6">
    <source>
        <dbReference type="EMBL" id="EOH77533.1"/>
    </source>
</evidence>
<reference evidence="7 9" key="2">
    <citation type="submission" date="2013-03" db="EMBL/GenBank/DDBJ databases">
        <title>The Genome Sequence of Enterococcus malodoratus ATCC_43197 (PacBio/Illumina hybrid assembly).</title>
        <authorList>
            <consortium name="The Broad Institute Genomics Platform"/>
            <consortium name="The Broad Institute Genome Sequencing Center for Infectious Disease"/>
            <person name="Earl A."/>
            <person name="Russ C."/>
            <person name="Gilmore M."/>
            <person name="Surin D."/>
            <person name="Walker B."/>
            <person name="Young S."/>
            <person name="Zeng Q."/>
            <person name="Gargeya S."/>
            <person name="Fitzgerald M."/>
            <person name="Haas B."/>
            <person name="Abouelleil A."/>
            <person name="Allen A.W."/>
            <person name="Alvarado L."/>
            <person name="Arachchi H.M."/>
            <person name="Berlin A.M."/>
            <person name="Chapman S.B."/>
            <person name="Gainer-Dewar J."/>
            <person name="Goldberg J."/>
            <person name="Griggs A."/>
            <person name="Gujja S."/>
            <person name="Hansen M."/>
            <person name="Howarth C."/>
            <person name="Imamovic A."/>
            <person name="Ireland A."/>
            <person name="Larimer J."/>
            <person name="McCowan C."/>
            <person name="Murphy C."/>
            <person name="Pearson M."/>
            <person name="Poon T.W."/>
            <person name="Priest M."/>
            <person name="Roberts A."/>
            <person name="Saif S."/>
            <person name="Shea T."/>
            <person name="Sisk P."/>
            <person name="Sykes S."/>
            <person name="Wortman J."/>
            <person name="Nusbaum C."/>
            <person name="Birren B."/>
        </authorList>
    </citation>
    <scope>NUCLEOTIDE SEQUENCE [LARGE SCALE GENOMIC DNA]</scope>
    <source>
        <strain evidence="7 9">ATCC 43197</strain>
    </source>
</reference>
<evidence type="ECO:0000259" key="5">
    <source>
        <dbReference type="PROSITE" id="PS50234"/>
    </source>
</evidence>
<dbReference type="InterPro" id="IPR013783">
    <property type="entry name" value="Ig-like_fold"/>
</dbReference>
<reference evidence="6 8" key="1">
    <citation type="submission" date="2013-02" db="EMBL/GenBank/DDBJ databases">
        <title>The Genome Sequence of Enterococcus malodoratus ATCC_43197.</title>
        <authorList>
            <consortium name="The Broad Institute Genome Sequencing Platform"/>
            <consortium name="The Broad Institute Genome Sequencing Center for Infectious Disease"/>
            <person name="Earl A.M."/>
            <person name="Gilmore M.S."/>
            <person name="Lebreton F."/>
            <person name="Walker B."/>
            <person name="Young S.K."/>
            <person name="Zeng Q."/>
            <person name="Gargeya S."/>
            <person name="Fitzgerald M."/>
            <person name="Haas B."/>
            <person name="Abouelleil A."/>
            <person name="Alvarado L."/>
            <person name="Arachchi H.M."/>
            <person name="Berlin A.M."/>
            <person name="Chapman S.B."/>
            <person name="Dewar J."/>
            <person name="Goldberg J."/>
            <person name="Griggs A."/>
            <person name="Gujja S."/>
            <person name="Hansen M."/>
            <person name="Howarth C."/>
            <person name="Imamovic A."/>
            <person name="Larimer J."/>
            <person name="McCowan C."/>
            <person name="Murphy C."/>
            <person name="Neiman D."/>
            <person name="Pearson M."/>
            <person name="Priest M."/>
            <person name="Roberts A."/>
            <person name="Saif S."/>
            <person name="Shea T."/>
            <person name="Sisk P."/>
            <person name="Sykes S."/>
            <person name="Wortman J."/>
            <person name="Nusbaum C."/>
            <person name="Birren B."/>
        </authorList>
    </citation>
    <scope>NUCLEOTIDE SEQUENCE [LARGE SCALE GENOMIC DNA]</scope>
    <source>
        <strain evidence="6 8">ATCC 43197</strain>
    </source>
</reference>
<dbReference type="SUPFAM" id="SSF53300">
    <property type="entry name" value="vWA-like"/>
    <property type="match status" value="1"/>
</dbReference>
<feature type="transmembrane region" description="Helical" evidence="4">
    <location>
        <begin position="1048"/>
        <end position="1068"/>
    </location>
</feature>
<gene>
    <name evidence="7" type="ORF">I585_03250</name>
    <name evidence="6" type="ORF">UAI_02170</name>
</gene>
<keyword evidence="3" id="KW-0732">Signal</keyword>
<keyword evidence="4" id="KW-0472">Membrane</keyword>
<dbReference type="RefSeq" id="WP_010741003.1">
    <property type="nucleotide sequence ID" value="NZ_KB946250.1"/>
</dbReference>
<keyword evidence="4" id="KW-0812">Transmembrane</keyword>
<dbReference type="OrthoDB" id="2194739at2"/>
<dbReference type="InterPro" id="IPR041033">
    <property type="entry name" value="SpaA_PFL_dom_1"/>
</dbReference>
<feature type="domain" description="VWFA" evidence="5">
    <location>
        <begin position="321"/>
        <end position="586"/>
    </location>
</feature>
<dbReference type="PANTHER" id="PTHR36108">
    <property type="entry name" value="COLOSSIN-B-RELATED"/>
    <property type="match status" value="1"/>
</dbReference>
<evidence type="ECO:0000256" key="3">
    <source>
        <dbReference type="ARBA" id="ARBA00022729"/>
    </source>
</evidence>
<dbReference type="InterPro" id="IPR002035">
    <property type="entry name" value="VWF_A"/>
</dbReference>
<dbReference type="Gene3D" id="2.60.40.10">
    <property type="entry name" value="Immunoglobulins"/>
    <property type="match status" value="2"/>
</dbReference>
<evidence type="ECO:0000256" key="4">
    <source>
        <dbReference type="SAM" id="Phobius"/>
    </source>
</evidence>
<evidence type="ECO:0000313" key="8">
    <source>
        <dbReference type="Proteomes" id="UP000013783"/>
    </source>
</evidence>
<dbReference type="SMART" id="SM00327">
    <property type="entry name" value="VWA"/>
    <property type="match status" value="1"/>
</dbReference>
<dbReference type="Pfam" id="PF17802">
    <property type="entry name" value="SpaA"/>
    <property type="match status" value="2"/>
</dbReference>
<protein>
    <recommendedName>
        <fullName evidence="5">VWFA domain-containing protein</fullName>
    </recommendedName>
</protein>
<dbReference type="InterPro" id="IPR036465">
    <property type="entry name" value="vWFA_dom_sf"/>
</dbReference>
<dbReference type="CDD" id="cd00198">
    <property type="entry name" value="vWFA"/>
    <property type="match status" value="1"/>
</dbReference>
<dbReference type="Gene3D" id="3.40.50.410">
    <property type="entry name" value="von Willebrand factor, type A domain"/>
    <property type="match status" value="1"/>
</dbReference>
<dbReference type="SUPFAM" id="SSF49478">
    <property type="entry name" value="Cna protein B-type domain"/>
    <property type="match status" value="1"/>
</dbReference>
<dbReference type="STRING" id="71451.RV07_GL003220"/>
<keyword evidence="9" id="KW-1185">Reference proteome</keyword>
<dbReference type="PANTHER" id="PTHR36108:SF13">
    <property type="entry name" value="COLOSSIN-B-RELATED"/>
    <property type="match status" value="1"/>
</dbReference>
<name>R2P2U5_9ENTE</name>
<dbReference type="Proteomes" id="UP000014148">
    <property type="component" value="Unassembled WGS sequence"/>
</dbReference>
<evidence type="ECO:0000313" key="7">
    <source>
        <dbReference type="EMBL" id="EOT64053.1"/>
    </source>
</evidence>
<dbReference type="eggNOG" id="COG2304">
    <property type="taxonomic scope" value="Bacteria"/>
</dbReference>
<dbReference type="PATRIC" id="fig|1158601.3.peg.2143"/>
<proteinExistence type="inferred from homology"/>